<dbReference type="InterPro" id="IPR001753">
    <property type="entry name" value="Enoyl-CoA_hydra/iso"/>
</dbReference>
<dbReference type="PANTHER" id="PTHR43684:SF1">
    <property type="entry name" value="ENOYL-COA DELTA ISOMERASE 2"/>
    <property type="match status" value="1"/>
</dbReference>
<evidence type="ECO:0000256" key="2">
    <source>
        <dbReference type="ARBA" id="ARBA00023140"/>
    </source>
</evidence>
<dbReference type="CDD" id="cd06558">
    <property type="entry name" value="crotonase-like"/>
    <property type="match status" value="1"/>
</dbReference>
<dbReference type="GO" id="GO:0004165">
    <property type="term" value="F:delta(3)-delta(2)-enoyl-CoA isomerase activity"/>
    <property type="evidence" value="ECO:0007669"/>
    <property type="project" value="UniProtKB-ARBA"/>
</dbReference>
<keyword evidence="3" id="KW-0413">Isomerase</keyword>
<evidence type="ECO:0000256" key="3">
    <source>
        <dbReference type="ARBA" id="ARBA00023235"/>
    </source>
</evidence>
<evidence type="ECO:0008006" key="6">
    <source>
        <dbReference type="Google" id="ProtNLM"/>
    </source>
</evidence>
<name>A0A399RPH1_9PROT</name>
<evidence type="ECO:0000256" key="1">
    <source>
        <dbReference type="ARBA" id="ARBA00004275"/>
    </source>
</evidence>
<dbReference type="Proteomes" id="UP000266385">
    <property type="component" value="Unassembled WGS sequence"/>
</dbReference>
<accession>A0A399RPH1</accession>
<dbReference type="InterPro" id="IPR051053">
    <property type="entry name" value="ECH/Chromodomain_protein"/>
</dbReference>
<evidence type="ECO:0000313" key="5">
    <source>
        <dbReference type="Proteomes" id="UP000266385"/>
    </source>
</evidence>
<organism evidence="4 5">
    <name type="scientific">Henriciella mobilis</name>
    <dbReference type="NCBI Taxonomy" id="2305467"/>
    <lineage>
        <taxon>Bacteria</taxon>
        <taxon>Pseudomonadati</taxon>
        <taxon>Pseudomonadota</taxon>
        <taxon>Alphaproteobacteria</taxon>
        <taxon>Hyphomonadales</taxon>
        <taxon>Hyphomonadaceae</taxon>
        <taxon>Henriciella</taxon>
    </lineage>
</organism>
<comment type="subcellular location">
    <subcellularLocation>
        <location evidence="1">Peroxisome</location>
    </subcellularLocation>
</comment>
<keyword evidence="5" id="KW-1185">Reference proteome</keyword>
<evidence type="ECO:0000313" key="4">
    <source>
        <dbReference type="EMBL" id="RIJ32721.1"/>
    </source>
</evidence>
<keyword evidence="2" id="KW-0576">Peroxisome</keyword>
<dbReference type="SUPFAM" id="SSF52096">
    <property type="entry name" value="ClpP/crotonase"/>
    <property type="match status" value="1"/>
</dbReference>
<comment type="caution">
    <text evidence="4">The sequence shown here is derived from an EMBL/GenBank/DDBJ whole genome shotgun (WGS) entry which is preliminary data.</text>
</comment>
<protein>
    <recommendedName>
        <fullName evidence="6">Enoyl-CoA hydratase</fullName>
    </recommendedName>
</protein>
<dbReference type="PANTHER" id="PTHR43684">
    <property type="match status" value="1"/>
</dbReference>
<dbReference type="Gene3D" id="3.90.226.10">
    <property type="entry name" value="2-enoyl-CoA Hydratase, Chain A, domain 1"/>
    <property type="match status" value="1"/>
</dbReference>
<proteinExistence type="predicted"/>
<dbReference type="InterPro" id="IPR029045">
    <property type="entry name" value="ClpP/crotonase-like_dom_sf"/>
</dbReference>
<dbReference type="Pfam" id="PF00378">
    <property type="entry name" value="ECH_1"/>
    <property type="match status" value="1"/>
</dbReference>
<gene>
    <name evidence="4" type="ORF">D1223_02395</name>
</gene>
<dbReference type="AlphaFoldDB" id="A0A399RPH1"/>
<dbReference type="EMBL" id="QWFX01000005">
    <property type="protein sequence ID" value="RIJ32721.1"/>
    <property type="molecule type" value="Genomic_DNA"/>
</dbReference>
<reference evidence="4 5" key="1">
    <citation type="submission" date="2018-08" db="EMBL/GenBank/DDBJ databases">
        <title>Henriciella mobilis sp. nov., isolated from seawater.</title>
        <authorList>
            <person name="Cheng H."/>
            <person name="Wu Y.-H."/>
            <person name="Xu X.-W."/>
            <person name="Guo L.-L."/>
        </authorList>
    </citation>
    <scope>NUCLEOTIDE SEQUENCE [LARGE SCALE GENOMIC DNA]</scope>
    <source>
        <strain evidence="4 5">JN25</strain>
    </source>
</reference>
<sequence>MEKPLICAVNGPAAGAGLGLALMGDLVIMADTATLTTAYAKIGLSPDGGVSWLLPRLVGLRVAQELLVSSRIVSAEEAREIGMITEVVPAAELKERVREAAIALRDASPRALGAVRALLLSSFSTTLETQLELEVRAISPLTISPDAKRLSANFAAKRTRKS</sequence>